<proteinExistence type="predicted"/>
<comment type="caution">
    <text evidence="3">The sequence shown here is derived from an EMBL/GenBank/DDBJ whole genome shotgun (WGS) entry which is preliminary data.</text>
</comment>
<evidence type="ECO:0000313" key="3">
    <source>
        <dbReference type="EMBL" id="GLS84021.1"/>
    </source>
</evidence>
<sequence>MVDFKDVQQEFMASIRDPDNAPMPQGVSARRMKVYQELFFNNVRGFVDAAFPVLRSLFTQDAWLALQRRFFIEHDCQSPFFLDISQEFINYLIEHPQHLPQRFGFALELAHYEWLELKVSSSMGVESQRLTEQQVYQGSALLCVHHAVAVAQYQWPVQRISQEFIPDAPLDAPIFIALYRDEEDDVGFMQLDGLSAQLISFLQQQPNQTREQLQTWAVSLFKDYPEQTLIEGLERLLLQLASLGIVRGLLGSSSD</sequence>
<feature type="domain" description="NGO1945-like C-terminal" evidence="2">
    <location>
        <begin position="148"/>
        <end position="240"/>
    </location>
</feature>
<dbReference type="Gene3D" id="1.10.150.690">
    <property type="entry name" value="DUF2063"/>
    <property type="match status" value="1"/>
</dbReference>
<evidence type="ECO:0000259" key="2">
    <source>
        <dbReference type="Pfam" id="PF22106"/>
    </source>
</evidence>
<dbReference type="Pfam" id="PF09836">
    <property type="entry name" value="DUF2063"/>
    <property type="match status" value="1"/>
</dbReference>
<gene>
    <name evidence="3" type="ORF">GCM10007894_19980</name>
</gene>
<accession>A0AA37WZQ2</accession>
<keyword evidence="4" id="KW-1185">Reference proteome</keyword>
<name>A0AA37WZQ2_9GAMM</name>
<evidence type="ECO:0000313" key="4">
    <source>
        <dbReference type="Proteomes" id="UP001157439"/>
    </source>
</evidence>
<organism evidence="3 4">
    <name type="scientific">Paraferrimonas haliotis</name>
    <dbReference type="NCBI Taxonomy" id="2013866"/>
    <lineage>
        <taxon>Bacteria</taxon>
        <taxon>Pseudomonadati</taxon>
        <taxon>Pseudomonadota</taxon>
        <taxon>Gammaproteobacteria</taxon>
        <taxon>Alteromonadales</taxon>
        <taxon>Ferrimonadaceae</taxon>
        <taxon>Paraferrimonas</taxon>
    </lineage>
</organism>
<dbReference type="Pfam" id="PF22106">
    <property type="entry name" value="NGO1945_C"/>
    <property type="match status" value="1"/>
</dbReference>
<feature type="domain" description="Putative DNA-binding" evidence="1">
    <location>
        <begin position="7"/>
        <end position="92"/>
    </location>
</feature>
<reference evidence="3 4" key="1">
    <citation type="journal article" date="2014" name="Int. J. Syst. Evol. Microbiol.">
        <title>Complete genome sequence of Corynebacterium casei LMG S-19264T (=DSM 44701T), isolated from a smear-ripened cheese.</title>
        <authorList>
            <consortium name="US DOE Joint Genome Institute (JGI-PGF)"/>
            <person name="Walter F."/>
            <person name="Albersmeier A."/>
            <person name="Kalinowski J."/>
            <person name="Ruckert C."/>
        </authorList>
    </citation>
    <scope>NUCLEOTIDE SEQUENCE [LARGE SCALE GENOMIC DNA]</scope>
    <source>
        <strain evidence="3 4">NBRC 112785</strain>
    </source>
</reference>
<dbReference type="InterPro" id="IPR054098">
    <property type="entry name" value="NGO1945-like_C"/>
</dbReference>
<dbReference type="Gene3D" id="3.90.930.50">
    <property type="match status" value="1"/>
</dbReference>
<evidence type="ECO:0000259" key="1">
    <source>
        <dbReference type="Pfam" id="PF09836"/>
    </source>
</evidence>
<dbReference type="EMBL" id="BSPO01000003">
    <property type="protein sequence ID" value="GLS84021.1"/>
    <property type="molecule type" value="Genomic_DNA"/>
</dbReference>
<dbReference type="AlphaFoldDB" id="A0AA37WZQ2"/>
<dbReference type="RefSeq" id="WP_095500250.1">
    <property type="nucleotide sequence ID" value="NZ_BSPO01000003.1"/>
</dbReference>
<dbReference type="Proteomes" id="UP001157439">
    <property type="component" value="Unassembled WGS sequence"/>
</dbReference>
<protein>
    <submittedName>
        <fullName evidence="3">DUF2063 domain-containing protein</fullName>
    </submittedName>
</protein>
<dbReference type="InterPro" id="IPR018640">
    <property type="entry name" value="DUF2063"/>
</dbReference>
<dbReference type="InterPro" id="IPR044922">
    <property type="entry name" value="DUF2063_N_sf"/>
</dbReference>